<gene>
    <name evidence="3" type="ORF">EDC17_100363</name>
</gene>
<comment type="caution">
    <text evidence="3">The sequence shown here is derived from an EMBL/GenBank/DDBJ whole genome shotgun (WGS) entry which is preliminary data.</text>
</comment>
<dbReference type="PANTHER" id="PTHR46268:SF6">
    <property type="entry name" value="UNIVERSAL STRESS PROTEIN UP12"/>
    <property type="match status" value="1"/>
</dbReference>
<dbReference type="RefSeq" id="WP_132776413.1">
    <property type="nucleotide sequence ID" value="NZ_SMBZ01000003.1"/>
</dbReference>
<dbReference type="PRINTS" id="PR01438">
    <property type="entry name" value="UNVRSLSTRESS"/>
</dbReference>
<proteinExistence type="inferred from homology"/>
<reference evidence="3 4" key="1">
    <citation type="submission" date="2019-03" db="EMBL/GenBank/DDBJ databases">
        <title>Genomic Encyclopedia of Type Strains, Phase IV (KMG-IV): sequencing the most valuable type-strain genomes for metagenomic binning, comparative biology and taxonomic classification.</title>
        <authorList>
            <person name="Goeker M."/>
        </authorList>
    </citation>
    <scope>NUCLEOTIDE SEQUENCE [LARGE SCALE GENOMIC DNA]</scope>
    <source>
        <strain evidence="3 4">DSM 22362</strain>
    </source>
</reference>
<dbReference type="InterPro" id="IPR014729">
    <property type="entry name" value="Rossmann-like_a/b/a_fold"/>
</dbReference>
<dbReference type="Gene3D" id="3.40.50.620">
    <property type="entry name" value="HUPs"/>
    <property type="match status" value="2"/>
</dbReference>
<feature type="domain" description="UspA" evidence="2">
    <location>
        <begin position="1"/>
        <end position="148"/>
    </location>
</feature>
<dbReference type="Proteomes" id="UP000295197">
    <property type="component" value="Unassembled WGS sequence"/>
</dbReference>
<name>A0A4R3W1E6_9SPHI</name>
<dbReference type="Pfam" id="PF00582">
    <property type="entry name" value="Usp"/>
    <property type="match status" value="1"/>
</dbReference>
<accession>A0A4R3W1E6</accession>
<sequence length="296" mass="33695">MRNILLPTDYSEYANNAFFYALNLANKFGVKLYVLYSYLPPILSSGHAGQPEMLTSVYQEIEASKHEYTQRKNQQLLVEAAQQQLDTTHVHFLFEPGTVLSTVKKVIAEYEISVVVMGVHGAGASNQFMGSNTSLVIRNVTLPILAIPRHARYSSIKKIGFTTIFKDKDLDALEQIMDIGTLVGAGVHCIHVKDDSVSPADVLLHSEKWSKHFKDKNMSFEFLEKENSVEQTVNTYIHENKLDVLAIVRRNRNFFERLMSSSLSQKLTFHAEIPIFVFHERNLAVENEYSNHTRKT</sequence>
<dbReference type="CDD" id="cd00293">
    <property type="entry name" value="USP-like"/>
    <property type="match status" value="1"/>
</dbReference>
<dbReference type="AlphaFoldDB" id="A0A4R3W1E6"/>
<protein>
    <submittedName>
        <fullName evidence="3">Nucleotide-binding universal stress UspA family protein</fullName>
    </submittedName>
</protein>
<dbReference type="InterPro" id="IPR006015">
    <property type="entry name" value="Universal_stress_UspA"/>
</dbReference>
<dbReference type="PANTHER" id="PTHR46268">
    <property type="entry name" value="STRESS RESPONSE PROTEIN NHAX"/>
    <property type="match status" value="1"/>
</dbReference>
<evidence type="ECO:0000256" key="1">
    <source>
        <dbReference type="ARBA" id="ARBA00008791"/>
    </source>
</evidence>
<comment type="similarity">
    <text evidence="1">Belongs to the universal stress protein A family.</text>
</comment>
<dbReference type="EMBL" id="SMBZ01000003">
    <property type="protein sequence ID" value="TCV19964.1"/>
    <property type="molecule type" value="Genomic_DNA"/>
</dbReference>
<evidence type="ECO:0000259" key="2">
    <source>
        <dbReference type="Pfam" id="PF00582"/>
    </source>
</evidence>
<evidence type="ECO:0000313" key="4">
    <source>
        <dbReference type="Proteomes" id="UP000295197"/>
    </source>
</evidence>
<dbReference type="OrthoDB" id="9788959at2"/>
<organism evidence="3 4">
    <name type="scientific">Sphingobacterium alimentarium</name>
    <dbReference type="NCBI Taxonomy" id="797292"/>
    <lineage>
        <taxon>Bacteria</taxon>
        <taxon>Pseudomonadati</taxon>
        <taxon>Bacteroidota</taxon>
        <taxon>Sphingobacteriia</taxon>
        <taxon>Sphingobacteriales</taxon>
        <taxon>Sphingobacteriaceae</taxon>
        <taxon>Sphingobacterium</taxon>
    </lineage>
</organism>
<evidence type="ECO:0000313" key="3">
    <source>
        <dbReference type="EMBL" id="TCV19964.1"/>
    </source>
</evidence>
<keyword evidence="4" id="KW-1185">Reference proteome</keyword>
<dbReference type="InterPro" id="IPR006016">
    <property type="entry name" value="UspA"/>
</dbReference>
<dbReference type="SUPFAM" id="SSF52402">
    <property type="entry name" value="Adenine nucleotide alpha hydrolases-like"/>
    <property type="match status" value="2"/>
</dbReference>